<dbReference type="Pfam" id="PF00583">
    <property type="entry name" value="Acetyltransf_1"/>
    <property type="match status" value="1"/>
</dbReference>
<proteinExistence type="predicted"/>
<dbReference type="OrthoDB" id="9815099at2"/>
<reference evidence="2 3" key="1">
    <citation type="submission" date="2018-02" db="EMBL/GenBank/DDBJ databases">
        <title>Whole genome sequencing of endophytic bacterium.</title>
        <authorList>
            <person name="Eedara R."/>
            <person name="Podile A.R."/>
        </authorList>
    </citation>
    <scope>NUCLEOTIDE SEQUENCE [LARGE SCALE GENOMIC DNA]</scope>
    <source>
        <strain evidence="2 3">RP1T</strain>
    </source>
</reference>
<name>A0A2S9Q494_9HYPH</name>
<evidence type="ECO:0000313" key="3">
    <source>
        <dbReference type="Proteomes" id="UP000237682"/>
    </source>
</evidence>
<evidence type="ECO:0000313" key="2">
    <source>
        <dbReference type="EMBL" id="PRH84157.1"/>
    </source>
</evidence>
<dbReference type="Proteomes" id="UP000237682">
    <property type="component" value="Unassembled WGS sequence"/>
</dbReference>
<keyword evidence="2" id="KW-0808">Transferase</keyword>
<dbReference type="AlphaFoldDB" id="A0A2S9Q494"/>
<dbReference type="InterPro" id="IPR016181">
    <property type="entry name" value="Acyl_CoA_acyltransferase"/>
</dbReference>
<protein>
    <submittedName>
        <fullName evidence="2">GNAT family N-acetyltransferase</fullName>
    </submittedName>
</protein>
<comment type="caution">
    <text evidence="2">The sequence shown here is derived from an EMBL/GenBank/DDBJ whole genome shotgun (WGS) entry which is preliminary data.</text>
</comment>
<dbReference type="PROSITE" id="PS51186">
    <property type="entry name" value="GNAT"/>
    <property type="match status" value="1"/>
</dbReference>
<evidence type="ECO:0000259" key="1">
    <source>
        <dbReference type="PROSITE" id="PS51186"/>
    </source>
</evidence>
<accession>A0A2S9Q494</accession>
<dbReference type="EMBL" id="PUEJ01000015">
    <property type="protein sequence ID" value="PRH84157.1"/>
    <property type="molecule type" value="Genomic_DNA"/>
</dbReference>
<keyword evidence="3" id="KW-1185">Reference proteome</keyword>
<gene>
    <name evidence="2" type="ORF">C5L14_28090</name>
</gene>
<dbReference type="CDD" id="cd04301">
    <property type="entry name" value="NAT_SF"/>
    <property type="match status" value="1"/>
</dbReference>
<dbReference type="Gene3D" id="3.40.630.30">
    <property type="match status" value="1"/>
</dbReference>
<dbReference type="SUPFAM" id="SSF55729">
    <property type="entry name" value="Acyl-CoA N-acyltransferases (Nat)"/>
    <property type="match status" value="1"/>
</dbReference>
<organism evidence="2 3">
    <name type="scientific">Labrys okinawensis</name>
    <dbReference type="NCBI Taxonomy" id="346911"/>
    <lineage>
        <taxon>Bacteria</taxon>
        <taxon>Pseudomonadati</taxon>
        <taxon>Pseudomonadota</taxon>
        <taxon>Alphaproteobacteria</taxon>
        <taxon>Hyphomicrobiales</taxon>
        <taxon>Xanthobacteraceae</taxon>
        <taxon>Labrys</taxon>
    </lineage>
</organism>
<dbReference type="InterPro" id="IPR000182">
    <property type="entry name" value="GNAT_dom"/>
</dbReference>
<dbReference type="RefSeq" id="WP_105865367.1">
    <property type="nucleotide sequence ID" value="NZ_PUEJ01000015.1"/>
</dbReference>
<sequence length="188" mass="20177">MIRIVQEASSHLEARETLLDACFGPSRFAKTSERLREGRLPAKGLAFAAVDDGRLIGTLRLWNISAGPGRPALLLGPLAVDISYRSEGLGARLMWHGIGYAQEYGHKAILLVGDAPYYSRFGFSTDLTERLWLPGPVERNRFLGLELVPDGLVGAAGLVNATGELETAPDFAALVAEAANDTGLRFAA</sequence>
<dbReference type="GO" id="GO:0016747">
    <property type="term" value="F:acyltransferase activity, transferring groups other than amino-acyl groups"/>
    <property type="evidence" value="ECO:0007669"/>
    <property type="project" value="InterPro"/>
</dbReference>
<feature type="domain" description="N-acetyltransferase" evidence="1">
    <location>
        <begin position="1"/>
        <end position="144"/>
    </location>
</feature>